<proteinExistence type="inferred from homology"/>
<dbReference type="SUPFAM" id="SSF52833">
    <property type="entry name" value="Thioredoxin-like"/>
    <property type="match status" value="1"/>
</dbReference>
<evidence type="ECO:0000313" key="2">
    <source>
        <dbReference type="EMBL" id="SFE42742.1"/>
    </source>
</evidence>
<dbReference type="PROSITE" id="PS51353">
    <property type="entry name" value="ARSC"/>
    <property type="match status" value="1"/>
</dbReference>
<comment type="similarity">
    <text evidence="1">Belongs to the ArsC family.</text>
</comment>
<dbReference type="Gene3D" id="3.40.30.10">
    <property type="entry name" value="Glutaredoxin"/>
    <property type="match status" value="1"/>
</dbReference>
<gene>
    <name evidence="2" type="ORF">SAMN05216245_1068</name>
</gene>
<sequence length="117" mass="13640">MLTVYCYSKCSTCKKALKWLDEKKIEHEVIDIKEDHPDEGTLRKYYAVSGLPLKRFFNTSGMQYRNMDLSKKLPDMSEDDQLRLLASDGMLVKRPLLVGKDFVLAGFKQAEWEEKLM</sequence>
<dbReference type="CDD" id="cd03036">
    <property type="entry name" value="ArsC_like"/>
    <property type="match status" value="1"/>
</dbReference>
<dbReference type="RefSeq" id="WP_177205938.1">
    <property type="nucleotide sequence ID" value="NZ_FONL01000006.1"/>
</dbReference>
<keyword evidence="3" id="KW-1185">Reference proteome</keyword>
<dbReference type="Proteomes" id="UP000198896">
    <property type="component" value="Unassembled WGS sequence"/>
</dbReference>
<dbReference type="InterPro" id="IPR006660">
    <property type="entry name" value="Arsenate_reductase-like"/>
</dbReference>
<dbReference type="EMBL" id="FONL01000006">
    <property type="protein sequence ID" value="SFE42742.1"/>
    <property type="molecule type" value="Genomic_DNA"/>
</dbReference>
<dbReference type="STRING" id="1123323.SAMN05216245_1068"/>
<dbReference type="PANTHER" id="PTHR30041">
    <property type="entry name" value="ARSENATE REDUCTASE"/>
    <property type="match status" value="1"/>
</dbReference>
<organism evidence="2 3">
    <name type="scientific">Succiniclasticum ruminis DSM 9236</name>
    <dbReference type="NCBI Taxonomy" id="1123323"/>
    <lineage>
        <taxon>Bacteria</taxon>
        <taxon>Bacillati</taxon>
        <taxon>Bacillota</taxon>
        <taxon>Negativicutes</taxon>
        <taxon>Acidaminococcales</taxon>
        <taxon>Acidaminococcaceae</taxon>
        <taxon>Succiniclasticum</taxon>
    </lineage>
</organism>
<dbReference type="PANTHER" id="PTHR30041:SF8">
    <property type="entry name" value="PROTEIN YFFB"/>
    <property type="match status" value="1"/>
</dbReference>
<dbReference type="AlphaFoldDB" id="A0A1I2AFU2"/>
<dbReference type="Pfam" id="PF03960">
    <property type="entry name" value="ArsC"/>
    <property type="match status" value="1"/>
</dbReference>
<name>A0A1I2AFU2_9FIRM</name>
<reference evidence="2 3" key="1">
    <citation type="submission" date="2016-10" db="EMBL/GenBank/DDBJ databases">
        <authorList>
            <person name="de Groot N.N."/>
        </authorList>
    </citation>
    <scope>NUCLEOTIDE SEQUENCE [LARGE SCALE GENOMIC DNA]</scope>
    <source>
        <strain evidence="2 3">DSM 9236</strain>
    </source>
</reference>
<evidence type="ECO:0000313" key="3">
    <source>
        <dbReference type="Proteomes" id="UP000198896"/>
    </source>
</evidence>
<dbReference type="NCBIfam" id="TIGR01617">
    <property type="entry name" value="arsC_related"/>
    <property type="match status" value="1"/>
</dbReference>
<evidence type="ECO:0000256" key="1">
    <source>
        <dbReference type="PROSITE-ProRule" id="PRU01282"/>
    </source>
</evidence>
<dbReference type="InterPro" id="IPR006504">
    <property type="entry name" value="Tscrpt_reg_Spx/MgsR"/>
</dbReference>
<protein>
    <submittedName>
        <fullName evidence="2">Arsenate reductase</fullName>
    </submittedName>
</protein>
<accession>A0A1I2AFU2</accession>
<dbReference type="InterPro" id="IPR036249">
    <property type="entry name" value="Thioredoxin-like_sf"/>
</dbReference>